<name>A0A3D9FVL5_9FLAO</name>
<proteinExistence type="predicted"/>
<organism evidence="2 3">
    <name type="scientific">Flavobacterium cutihirudinis</name>
    <dbReference type="NCBI Taxonomy" id="1265740"/>
    <lineage>
        <taxon>Bacteria</taxon>
        <taxon>Pseudomonadati</taxon>
        <taxon>Bacteroidota</taxon>
        <taxon>Flavobacteriia</taxon>
        <taxon>Flavobacteriales</taxon>
        <taxon>Flavobacteriaceae</taxon>
        <taxon>Flavobacterium</taxon>
    </lineage>
</organism>
<evidence type="ECO:0000256" key="1">
    <source>
        <dbReference type="SAM" id="Phobius"/>
    </source>
</evidence>
<gene>
    <name evidence="2" type="ORF">BD847_1501</name>
</gene>
<keyword evidence="1" id="KW-1133">Transmembrane helix</keyword>
<keyword evidence="1" id="KW-0812">Transmembrane</keyword>
<comment type="caution">
    <text evidence="2">The sequence shown here is derived from an EMBL/GenBank/DDBJ whole genome shotgun (WGS) entry which is preliminary data.</text>
</comment>
<dbReference type="InterPro" id="IPR025962">
    <property type="entry name" value="SdpI/YhfL"/>
</dbReference>
<feature type="transmembrane region" description="Helical" evidence="1">
    <location>
        <begin position="6"/>
        <end position="24"/>
    </location>
</feature>
<reference evidence="2 3" key="1">
    <citation type="submission" date="2018-07" db="EMBL/GenBank/DDBJ databases">
        <title>Genomic Encyclopedia of Archaeal and Bacterial Type Strains, Phase II (KMG-II): from individual species to whole genera.</title>
        <authorList>
            <person name="Goeker M."/>
        </authorList>
    </citation>
    <scope>NUCLEOTIDE SEQUENCE [LARGE SCALE GENOMIC DNA]</scope>
    <source>
        <strain evidence="2 3">DSM 25795</strain>
    </source>
</reference>
<protein>
    <submittedName>
        <fullName evidence="2">SdpI/YhfL family protein</fullName>
    </submittedName>
</protein>
<accession>A0A3D9FVL5</accession>
<dbReference type="EMBL" id="QRDQ01000008">
    <property type="protein sequence ID" value="RED24766.1"/>
    <property type="molecule type" value="Genomic_DNA"/>
</dbReference>
<feature type="transmembrane region" description="Helical" evidence="1">
    <location>
        <begin position="56"/>
        <end position="75"/>
    </location>
</feature>
<dbReference type="Pfam" id="PF13630">
    <property type="entry name" value="SdpI"/>
    <property type="match status" value="1"/>
</dbReference>
<evidence type="ECO:0000313" key="3">
    <source>
        <dbReference type="Proteomes" id="UP000257004"/>
    </source>
</evidence>
<keyword evidence="3" id="KW-1185">Reference proteome</keyword>
<evidence type="ECO:0000313" key="2">
    <source>
        <dbReference type="EMBL" id="RED24766.1"/>
    </source>
</evidence>
<dbReference type="RefSeq" id="WP_167443836.1">
    <property type="nucleotide sequence ID" value="NZ_QRDQ01000008.1"/>
</dbReference>
<feature type="transmembrane region" description="Helical" evidence="1">
    <location>
        <begin position="81"/>
        <end position="97"/>
    </location>
</feature>
<dbReference type="Proteomes" id="UP000257004">
    <property type="component" value="Unassembled WGS sequence"/>
</dbReference>
<sequence length="109" mass="12677">MTFTLILFTFSIIFIFVGLIEYIFPPKDRNQKGYRTKNSLGSQERWDFAQKYSAKMIIISALCSLIISIIGTILHLNDNEGFIAAIIVIVFFIFFIRQKTERAIKNKFD</sequence>
<dbReference type="AlphaFoldDB" id="A0A3D9FVL5"/>
<keyword evidence="1" id="KW-0472">Membrane</keyword>